<dbReference type="Proteomes" id="UP000326857">
    <property type="component" value="Unassembled WGS sequence"/>
</dbReference>
<feature type="domain" description="FIST" evidence="1">
    <location>
        <begin position="61"/>
        <end position="263"/>
    </location>
</feature>
<dbReference type="PANTHER" id="PTHR40252:SF2">
    <property type="entry name" value="BLR0328 PROTEIN"/>
    <property type="match status" value="1"/>
</dbReference>
<gene>
    <name evidence="3" type="ORF">SPHINGO391_500152</name>
</gene>
<evidence type="ECO:0000313" key="4">
    <source>
        <dbReference type="Proteomes" id="UP000326857"/>
    </source>
</evidence>
<evidence type="ECO:0000313" key="3">
    <source>
        <dbReference type="EMBL" id="VVT28201.1"/>
    </source>
</evidence>
<proteinExistence type="predicted"/>
<dbReference type="Pfam" id="PF10442">
    <property type="entry name" value="FIST_C"/>
    <property type="match status" value="1"/>
</dbReference>
<feature type="domain" description="FIST C-domain" evidence="2">
    <location>
        <begin position="264"/>
        <end position="394"/>
    </location>
</feature>
<dbReference type="Pfam" id="PF08495">
    <property type="entry name" value="FIST"/>
    <property type="match status" value="1"/>
</dbReference>
<dbReference type="EMBL" id="CABVLI010000046">
    <property type="protein sequence ID" value="VVT28201.1"/>
    <property type="molecule type" value="Genomic_DNA"/>
</dbReference>
<name>A0A5E8AF98_9SPHN</name>
<dbReference type="InterPro" id="IPR013702">
    <property type="entry name" value="FIST_domain_N"/>
</dbReference>
<dbReference type="AlphaFoldDB" id="A0A5E8AF98"/>
<protein>
    <recommendedName>
        <fullName evidence="5">FIST domain containing protein</fullName>
    </recommendedName>
</protein>
<evidence type="ECO:0000259" key="1">
    <source>
        <dbReference type="SMART" id="SM00897"/>
    </source>
</evidence>
<dbReference type="InterPro" id="IPR019494">
    <property type="entry name" value="FIST_C"/>
</dbReference>
<sequence>MAPDPVDRRMTGLPKHDMIAAMFVPPHPSRAPSSPIRVAATRVTDPELAIRDLFGRLDLPELAGIVLFCSSRYPLDALAEAIGSRAEGLTIVGCTSSGEITPDGLDEGTITAIGFPASDFRLSATCFENLDTFDARVAQQTVRSMVATAALPGPQLGDTPSHAAIFLVDGLSHREEMLTLTLQDALGEVPLIGGSSGDGLDFRETFVFYEGQFRRDAAIVAILSSSRRMKVFRAQHYGPGGVKMVITVADPVTRIVHEINAEPAVEEYARLIGTTVAELSPNHFAAHPPMVRAGGEYFVRSIQTANPDGSLTFYCAIDEGIVLTLGEATDIMQNLHDLFENLDLSVGGIDRILGFDCVLNNVEVEQRQLRSAVSALFADRGVVGFNTYGEQYHALHVNQTFSGLAIGR</sequence>
<dbReference type="PANTHER" id="PTHR40252">
    <property type="entry name" value="BLR0328 PROTEIN"/>
    <property type="match status" value="1"/>
</dbReference>
<evidence type="ECO:0008006" key="5">
    <source>
        <dbReference type="Google" id="ProtNLM"/>
    </source>
</evidence>
<evidence type="ECO:0000259" key="2">
    <source>
        <dbReference type="SMART" id="SM01204"/>
    </source>
</evidence>
<reference evidence="3 4" key="1">
    <citation type="submission" date="2019-09" db="EMBL/GenBank/DDBJ databases">
        <authorList>
            <person name="Dittami M. S."/>
        </authorList>
    </citation>
    <scope>NUCLEOTIDE SEQUENCE [LARGE SCALE GENOMIC DNA]</scope>
    <source>
        <strain evidence="3">SPHINGO391</strain>
    </source>
</reference>
<organism evidence="3 4">
    <name type="scientific">Sphingomonas aurantiaca</name>
    <dbReference type="NCBI Taxonomy" id="185949"/>
    <lineage>
        <taxon>Bacteria</taxon>
        <taxon>Pseudomonadati</taxon>
        <taxon>Pseudomonadota</taxon>
        <taxon>Alphaproteobacteria</taxon>
        <taxon>Sphingomonadales</taxon>
        <taxon>Sphingomonadaceae</taxon>
        <taxon>Sphingomonas</taxon>
    </lineage>
</organism>
<dbReference type="SMART" id="SM01204">
    <property type="entry name" value="FIST_C"/>
    <property type="match status" value="1"/>
</dbReference>
<dbReference type="SMART" id="SM00897">
    <property type="entry name" value="FIST"/>
    <property type="match status" value="1"/>
</dbReference>
<accession>A0A5E8AF98</accession>